<gene>
    <name evidence="1" type="ORF">ACFQZM_08820</name>
</gene>
<comment type="caution">
    <text evidence="1">The sequence shown here is derived from an EMBL/GenBank/DDBJ whole genome shotgun (WGS) entry which is preliminary data.</text>
</comment>
<dbReference type="Proteomes" id="UP001597063">
    <property type="component" value="Unassembled WGS sequence"/>
</dbReference>
<name>A0ABW2XJC6_9ACTN</name>
<reference evidence="2" key="1">
    <citation type="journal article" date="2019" name="Int. J. Syst. Evol. Microbiol.">
        <title>The Global Catalogue of Microorganisms (GCM) 10K type strain sequencing project: providing services to taxonomists for standard genome sequencing and annotation.</title>
        <authorList>
            <consortium name="The Broad Institute Genomics Platform"/>
            <consortium name="The Broad Institute Genome Sequencing Center for Infectious Disease"/>
            <person name="Wu L."/>
            <person name="Ma J."/>
        </authorList>
    </citation>
    <scope>NUCLEOTIDE SEQUENCE [LARGE SCALE GENOMIC DNA]</scope>
    <source>
        <strain evidence="2">JCM 9371</strain>
    </source>
</reference>
<protein>
    <recommendedName>
        <fullName evidence="3">Tetratricopeptide repeat protein</fullName>
    </recommendedName>
</protein>
<evidence type="ECO:0000313" key="1">
    <source>
        <dbReference type="EMBL" id="MFD0684596.1"/>
    </source>
</evidence>
<sequence length="622" mass="68346">MTEDLRAYADTALAEPATAAALASSPVTPTRLSRMVAQRAAGNFLYLRLWADGVRKAVTEGDRRRLAALTDLAELPTGLDGIYEYFLVLVYDAVRLRVGTGWRTTWQEVYRPLLGVLAAAQDSLSDDQLVMLCASRDGDRRVTAALTDLAEFLVSAGAGVRLCHTSLAEFLLDGGSPGERQPWSVSPFESHFEIARRYIDAHRASWANCEDDYALANVARHGVLAIQAARSETERTRAAAQVADLLGEPSYGLAKASRLQTEDLLMDYVAGYEAIEPIAADRIPDLVSSLTSILAQRAASTDEPLPETLHAVLGYHPRGDPLNAAVLARLTDADAVSEFIADPQRRTLTVLGFAHGSASRLRRLGDPDNLRRARNMLQQAIITAEQLGTGADALTETRISSLTYDLGYLDFLHGQIANADGWFRRSVTAAERAGNRTSAAISRLVALHMHLYAGTVAPDFYRAQVEEALTYFTQEAKGPHAQRWIMNCQNMLLDLASETDDVELAQVQLELLEEDPWLRQLAQDDLLRGMRGRTAVVLGDWPRAITLFAEHLASDLNGEPSAREGLARDLLYYGRALAATGRASQARTIWEQGLRCPDHAANWPWKPRIERELAALDQNPEP</sequence>
<keyword evidence="2" id="KW-1185">Reference proteome</keyword>
<dbReference type="EMBL" id="JBHTGP010000003">
    <property type="protein sequence ID" value="MFD0684596.1"/>
    <property type="molecule type" value="Genomic_DNA"/>
</dbReference>
<dbReference type="RefSeq" id="WP_131756557.1">
    <property type="nucleotide sequence ID" value="NZ_CAACUY010000018.1"/>
</dbReference>
<proteinExistence type="predicted"/>
<organism evidence="1 2">
    <name type="scientific">Actinomadura fibrosa</name>
    <dbReference type="NCBI Taxonomy" id="111802"/>
    <lineage>
        <taxon>Bacteria</taxon>
        <taxon>Bacillati</taxon>
        <taxon>Actinomycetota</taxon>
        <taxon>Actinomycetes</taxon>
        <taxon>Streptosporangiales</taxon>
        <taxon>Thermomonosporaceae</taxon>
        <taxon>Actinomadura</taxon>
    </lineage>
</organism>
<evidence type="ECO:0008006" key="3">
    <source>
        <dbReference type="Google" id="ProtNLM"/>
    </source>
</evidence>
<accession>A0ABW2XJC6</accession>
<evidence type="ECO:0000313" key="2">
    <source>
        <dbReference type="Proteomes" id="UP001597063"/>
    </source>
</evidence>